<reference evidence="2 3" key="1">
    <citation type="submission" date="2023-08" db="EMBL/GenBank/DDBJ databases">
        <title>New molecular markers tilS and rpoB for phylogenetic and monitoring studies of the genus Thiothrix biodiversity.</title>
        <authorList>
            <person name="Ravin N.V."/>
            <person name="Smolyakov D."/>
            <person name="Markov N.D."/>
            <person name="Beletsky A.V."/>
            <person name="Mardanov A.V."/>
            <person name="Rudenko T.S."/>
            <person name="Grabovich M.Y."/>
        </authorList>
    </citation>
    <scope>NUCLEOTIDE SEQUENCE [LARGE SCALE GENOMIC DNA]</scope>
    <source>
        <strain evidence="2 3">MK1</strain>
    </source>
</reference>
<evidence type="ECO:0000256" key="1">
    <source>
        <dbReference type="SAM" id="Phobius"/>
    </source>
</evidence>
<gene>
    <name evidence="2" type="ORF">RCF98_11260</name>
</gene>
<evidence type="ECO:0008006" key="4">
    <source>
        <dbReference type="Google" id="ProtNLM"/>
    </source>
</evidence>
<proteinExistence type="predicted"/>
<dbReference type="Proteomes" id="UP001236657">
    <property type="component" value="Chromosome"/>
</dbReference>
<feature type="transmembrane region" description="Helical" evidence="1">
    <location>
        <begin position="51"/>
        <end position="71"/>
    </location>
</feature>
<organism evidence="2 3">
    <name type="scientific">Thiothrix lacustris</name>
    <dbReference type="NCBI Taxonomy" id="525917"/>
    <lineage>
        <taxon>Bacteria</taxon>
        <taxon>Pseudomonadati</taxon>
        <taxon>Pseudomonadota</taxon>
        <taxon>Gammaproteobacteria</taxon>
        <taxon>Thiotrichales</taxon>
        <taxon>Thiotrichaceae</taxon>
        <taxon>Thiothrix</taxon>
    </lineage>
</organism>
<dbReference type="RefSeq" id="WP_308396391.1">
    <property type="nucleotide sequence ID" value="NZ_CP133218.1"/>
</dbReference>
<accession>A0ABY9MLK0</accession>
<sequence length="223" mass="23735">MKKQIDTNTITIINFIYDMDNAMSYWKIIGGAAAGVGAIACLPVFGAVGAITAVGAAVGAAVGGLGGAAVASSDEEEKATAYEKGEQTATAKYEREVTKLRDALRTAKNQLNGDKTYFQLLLALFAVGMATLKYTGNTSAEKIHDLEEFVGGISHAGLPKHIKQELEKLKINPPSFNTAMEHVKKLDNPDMSLFESVISLMSESDGKAMNARWEFSAAVKKAA</sequence>
<protein>
    <recommendedName>
        <fullName evidence="4">Glycine zipper domain-containing protein</fullName>
    </recommendedName>
</protein>
<keyword evidence="3" id="KW-1185">Reference proteome</keyword>
<keyword evidence="1" id="KW-0812">Transmembrane</keyword>
<evidence type="ECO:0000313" key="2">
    <source>
        <dbReference type="EMBL" id="WML89549.1"/>
    </source>
</evidence>
<dbReference type="EMBL" id="CP133218">
    <property type="protein sequence ID" value="WML89549.1"/>
    <property type="molecule type" value="Genomic_DNA"/>
</dbReference>
<keyword evidence="1" id="KW-1133">Transmembrane helix</keyword>
<keyword evidence="1" id="KW-0472">Membrane</keyword>
<evidence type="ECO:0000313" key="3">
    <source>
        <dbReference type="Proteomes" id="UP001236657"/>
    </source>
</evidence>
<name>A0ABY9MLK0_9GAMM</name>
<feature type="transmembrane region" description="Helical" evidence="1">
    <location>
        <begin position="25"/>
        <end position="45"/>
    </location>
</feature>